<evidence type="ECO:0000256" key="4">
    <source>
        <dbReference type="PIRSR" id="PIRSR620019-2"/>
    </source>
</evidence>
<name>A0A9X1MEF3_9MICC</name>
<dbReference type="PANTHER" id="PTHR43300">
    <property type="entry name" value="ACETYLTRANSFERASE"/>
    <property type="match status" value="1"/>
</dbReference>
<evidence type="ECO:0000313" key="7">
    <source>
        <dbReference type="EMBL" id="MCC3297259.1"/>
    </source>
</evidence>
<protein>
    <submittedName>
        <fullName evidence="7">Acetyltransferase</fullName>
    </submittedName>
</protein>
<proteinExistence type="predicted"/>
<feature type="region of interest" description="Disordered" evidence="5">
    <location>
        <begin position="212"/>
        <end position="231"/>
    </location>
</feature>
<dbReference type="InterPro" id="IPR018357">
    <property type="entry name" value="Hexapep_transf_CS"/>
</dbReference>
<dbReference type="SUPFAM" id="SSF51161">
    <property type="entry name" value="Trimeric LpxA-like enzymes"/>
    <property type="match status" value="1"/>
</dbReference>
<evidence type="ECO:0000256" key="1">
    <source>
        <dbReference type="ARBA" id="ARBA00022679"/>
    </source>
</evidence>
<feature type="domain" description="PglD N-terminal" evidence="6">
    <location>
        <begin position="4"/>
        <end position="80"/>
    </location>
</feature>
<dbReference type="InterPro" id="IPR041561">
    <property type="entry name" value="PglD_N"/>
</dbReference>
<dbReference type="InterPro" id="IPR050179">
    <property type="entry name" value="Trans_hexapeptide_repeat"/>
</dbReference>
<evidence type="ECO:0000259" key="6">
    <source>
        <dbReference type="Pfam" id="PF17836"/>
    </source>
</evidence>
<dbReference type="Gene3D" id="3.40.50.20">
    <property type="match status" value="1"/>
</dbReference>
<feature type="site" description="Increases basicity of active site His" evidence="3">
    <location>
        <position position="139"/>
    </location>
</feature>
<keyword evidence="1" id="KW-0808">Transferase</keyword>
<dbReference type="NCBIfam" id="TIGR03570">
    <property type="entry name" value="NeuD_NnaD"/>
    <property type="match status" value="1"/>
</dbReference>
<dbReference type="EMBL" id="JAJFZV010000004">
    <property type="protein sequence ID" value="MCC3297259.1"/>
    <property type="molecule type" value="Genomic_DNA"/>
</dbReference>
<evidence type="ECO:0000256" key="3">
    <source>
        <dbReference type="PIRSR" id="PIRSR620019-1"/>
    </source>
</evidence>
<organism evidence="7 8">
    <name type="scientific">Arthrobacter caoxuetaonis</name>
    <dbReference type="NCBI Taxonomy" id="2886935"/>
    <lineage>
        <taxon>Bacteria</taxon>
        <taxon>Bacillati</taxon>
        <taxon>Actinomycetota</taxon>
        <taxon>Actinomycetes</taxon>
        <taxon>Micrococcales</taxon>
        <taxon>Micrococcaceae</taxon>
        <taxon>Arthrobacter</taxon>
    </lineage>
</organism>
<dbReference type="Proteomes" id="UP001139158">
    <property type="component" value="Unassembled WGS sequence"/>
</dbReference>
<dbReference type="InterPro" id="IPR011004">
    <property type="entry name" value="Trimer_LpxA-like_sf"/>
</dbReference>
<dbReference type="CDD" id="cd03360">
    <property type="entry name" value="LbH_AT_putative"/>
    <property type="match status" value="1"/>
</dbReference>
<sequence>MPALLILAAGGLAREVLASLRLTGDYRIFGFLDDNQALHGTLVEGVPVLGAIEDAVSYPRCRFIICAGSGAARRQIVETLAKAGIGEERFATFVDPAVHLPESCTVGRGSILLAGTVLTASVSVGRHVAVMPNCTLTHDDIIEDYATLTAGICLGGGVRVGTGAYVGMGATVRQGVHIGAGAVVGMGAVVLQDLPAGQTWAGVPARELQPPENTLASVMAGLPDDDRTDPE</sequence>
<dbReference type="Pfam" id="PF17836">
    <property type="entry name" value="PglD_N"/>
    <property type="match status" value="1"/>
</dbReference>
<dbReference type="PROSITE" id="PS00101">
    <property type="entry name" value="HEXAPEP_TRANSFERASES"/>
    <property type="match status" value="1"/>
</dbReference>
<evidence type="ECO:0000256" key="2">
    <source>
        <dbReference type="ARBA" id="ARBA00022737"/>
    </source>
</evidence>
<dbReference type="AlphaFoldDB" id="A0A9X1MEF3"/>
<feature type="binding site" evidence="4">
    <location>
        <position position="68"/>
    </location>
    <ligand>
        <name>substrate</name>
    </ligand>
</feature>
<accession>A0A9X1MEF3</accession>
<gene>
    <name evidence="7" type="ORF">LJ757_05485</name>
</gene>
<reference evidence="7" key="1">
    <citation type="submission" date="2021-10" db="EMBL/GenBank/DDBJ databases">
        <title>Novel species in genus Arthrobacter.</title>
        <authorList>
            <person name="Liu Y."/>
        </authorList>
    </citation>
    <scope>NUCLEOTIDE SEQUENCE</scope>
    <source>
        <strain evidence="7">Zg-Y453</strain>
    </source>
</reference>
<evidence type="ECO:0000313" key="8">
    <source>
        <dbReference type="Proteomes" id="UP001139158"/>
    </source>
</evidence>
<keyword evidence="8" id="KW-1185">Reference proteome</keyword>
<keyword evidence="2" id="KW-0677">Repeat</keyword>
<evidence type="ECO:0000256" key="5">
    <source>
        <dbReference type="SAM" id="MobiDB-lite"/>
    </source>
</evidence>
<dbReference type="PANTHER" id="PTHR43300:SF7">
    <property type="entry name" value="UDP-N-ACETYLBACILLOSAMINE N-ACETYLTRANSFERASE"/>
    <property type="match status" value="1"/>
</dbReference>
<dbReference type="Gene3D" id="2.160.10.10">
    <property type="entry name" value="Hexapeptide repeat proteins"/>
    <property type="match status" value="1"/>
</dbReference>
<feature type="active site" description="Proton acceptor" evidence="3">
    <location>
        <position position="138"/>
    </location>
</feature>
<dbReference type="GO" id="GO:0016740">
    <property type="term" value="F:transferase activity"/>
    <property type="evidence" value="ECO:0007669"/>
    <property type="project" value="UniProtKB-KW"/>
</dbReference>
<dbReference type="InterPro" id="IPR020019">
    <property type="entry name" value="AcTrfase_PglD-like"/>
</dbReference>
<comment type="caution">
    <text evidence="7">The sequence shown here is derived from an EMBL/GenBank/DDBJ whole genome shotgun (WGS) entry which is preliminary data.</text>
</comment>